<organism evidence="1 2">
    <name type="scientific">Allacma fusca</name>
    <dbReference type="NCBI Taxonomy" id="39272"/>
    <lineage>
        <taxon>Eukaryota</taxon>
        <taxon>Metazoa</taxon>
        <taxon>Ecdysozoa</taxon>
        <taxon>Arthropoda</taxon>
        <taxon>Hexapoda</taxon>
        <taxon>Collembola</taxon>
        <taxon>Symphypleona</taxon>
        <taxon>Sminthuridae</taxon>
        <taxon>Allacma</taxon>
    </lineage>
</organism>
<comment type="caution">
    <text evidence="1">The sequence shown here is derived from an EMBL/GenBank/DDBJ whole genome shotgun (WGS) entry which is preliminary data.</text>
</comment>
<dbReference type="AlphaFoldDB" id="A0A8J2P6E7"/>
<dbReference type="Proteomes" id="UP000708208">
    <property type="component" value="Unassembled WGS sequence"/>
</dbReference>
<evidence type="ECO:0000313" key="1">
    <source>
        <dbReference type="EMBL" id="CAG7732949.1"/>
    </source>
</evidence>
<keyword evidence="2" id="KW-1185">Reference proteome</keyword>
<dbReference type="EMBL" id="CAJVCH010240596">
    <property type="protein sequence ID" value="CAG7732949.1"/>
    <property type="molecule type" value="Genomic_DNA"/>
</dbReference>
<gene>
    <name evidence="1" type="ORF">AFUS01_LOCUS21427</name>
</gene>
<reference evidence="1" key="1">
    <citation type="submission" date="2021-06" db="EMBL/GenBank/DDBJ databases">
        <authorList>
            <person name="Hodson N. C."/>
            <person name="Mongue J. A."/>
            <person name="Jaron S. K."/>
        </authorList>
    </citation>
    <scope>NUCLEOTIDE SEQUENCE</scope>
</reference>
<proteinExistence type="predicted"/>
<sequence length="83" mass="9058">MVTVLQSLMVIANDELEVKPDGGCPAQTPLTLDLLSANHHPSPTFATTGGKNYGNLDKIDRTLFFTVLVNFHLNKPILLNLVL</sequence>
<accession>A0A8J2P6E7</accession>
<name>A0A8J2P6E7_9HEXA</name>
<protein>
    <submittedName>
        <fullName evidence="1">Uncharacterized protein</fullName>
    </submittedName>
</protein>
<evidence type="ECO:0000313" key="2">
    <source>
        <dbReference type="Proteomes" id="UP000708208"/>
    </source>
</evidence>